<keyword evidence="3" id="KW-1185">Reference proteome</keyword>
<protein>
    <recommendedName>
        <fullName evidence="4">Holin</fullName>
    </recommendedName>
</protein>
<feature type="transmembrane region" description="Helical" evidence="1">
    <location>
        <begin position="21"/>
        <end position="43"/>
    </location>
</feature>
<dbReference type="RefSeq" id="WP_184152907.1">
    <property type="nucleotide sequence ID" value="NZ_JACHKA010000001.1"/>
</dbReference>
<name>A0ABR6NF94_9SPHN</name>
<evidence type="ECO:0000313" key="3">
    <source>
        <dbReference type="Proteomes" id="UP001138540"/>
    </source>
</evidence>
<accession>A0ABR6NF94</accession>
<dbReference type="InterPro" id="IPR057700">
    <property type="entry name" value="DUF7940"/>
</dbReference>
<feature type="transmembrane region" description="Helical" evidence="1">
    <location>
        <begin position="63"/>
        <end position="80"/>
    </location>
</feature>
<keyword evidence="1" id="KW-1133">Transmembrane helix</keyword>
<dbReference type="EMBL" id="JACHKA010000001">
    <property type="protein sequence ID" value="MBB5985945.1"/>
    <property type="molecule type" value="Genomic_DNA"/>
</dbReference>
<dbReference type="Pfam" id="PF25612">
    <property type="entry name" value="DUF7940"/>
    <property type="match status" value="1"/>
</dbReference>
<keyword evidence="1" id="KW-0472">Membrane</keyword>
<comment type="caution">
    <text evidence="2">The sequence shown here is derived from an EMBL/GenBank/DDBJ whole genome shotgun (WGS) entry which is preliminary data.</text>
</comment>
<proteinExistence type="predicted"/>
<reference evidence="2 3" key="1">
    <citation type="submission" date="2020-08" db="EMBL/GenBank/DDBJ databases">
        <title>Exploring microbial biodiversity for novel pathways involved in the catabolism of aromatic compounds derived from lignin.</title>
        <authorList>
            <person name="Elkins J."/>
        </authorList>
    </citation>
    <scope>NUCLEOTIDE SEQUENCE [LARGE SCALE GENOMIC DNA]</scope>
    <source>
        <strain evidence="2 3">B1D3A</strain>
    </source>
</reference>
<sequence>MSFIDRIRDRMADGWETAYRWASIRISAAGLTIFSVLAAFPGLVSEMWNALPPPLRDRLPDNFGYVVAAVIFAGTIAGRLHKRKDRNDG</sequence>
<evidence type="ECO:0000313" key="2">
    <source>
        <dbReference type="EMBL" id="MBB5985945.1"/>
    </source>
</evidence>
<keyword evidence="1" id="KW-0812">Transmembrane</keyword>
<dbReference type="Proteomes" id="UP001138540">
    <property type="component" value="Unassembled WGS sequence"/>
</dbReference>
<organism evidence="2 3">
    <name type="scientific">Sphingobium lignivorans</name>
    <dbReference type="NCBI Taxonomy" id="2735886"/>
    <lineage>
        <taxon>Bacteria</taxon>
        <taxon>Pseudomonadati</taxon>
        <taxon>Pseudomonadota</taxon>
        <taxon>Alphaproteobacteria</taxon>
        <taxon>Sphingomonadales</taxon>
        <taxon>Sphingomonadaceae</taxon>
        <taxon>Sphingobium</taxon>
    </lineage>
</organism>
<evidence type="ECO:0008006" key="4">
    <source>
        <dbReference type="Google" id="ProtNLM"/>
    </source>
</evidence>
<evidence type="ECO:0000256" key="1">
    <source>
        <dbReference type="SAM" id="Phobius"/>
    </source>
</evidence>
<gene>
    <name evidence="2" type="ORF">HNP60_001919</name>
</gene>